<dbReference type="InterPro" id="IPR050432">
    <property type="entry name" value="FAD-linked_Oxidoreductases_BP"/>
</dbReference>
<dbReference type="InterPro" id="IPR016169">
    <property type="entry name" value="FAD-bd_PCMH_sub2"/>
</dbReference>
<keyword evidence="2" id="KW-0560">Oxidoreductase</keyword>
<dbReference type="AlphaFoldDB" id="A0AAN6V0N9"/>
<dbReference type="PANTHER" id="PTHR13878">
    <property type="entry name" value="GULONOLACTONE OXIDASE"/>
    <property type="match status" value="1"/>
</dbReference>
<organism evidence="5 6">
    <name type="scientific">Dichotomopilus funicola</name>
    <dbReference type="NCBI Taxonomy" id="1934379"/>
    <lineage>
        <taxon>Eukaryota</taxon>
        <taxon>Fungi</taxon>
        <taxon>Dikarya</taxon>
        <taxon>Ascomycota</taxon>
        <taxon>Pezizomycotina</taxon>
        <taxon>Sordariomycetes</taxon>
        <taxon>Sordariomycetidae</taxon>
        <taxon>Sordariales</taxon>
        <taxon>Chaetomiaceae</taxon>
        <taxon>Dichotomopilus</taxon>
    </lineage>
</organism>
<evidence type="ECO:0000313" key="6">
    <source>
        <dbReference type="Proteomes" id="UP001302676"/>
    </source>
</evidence>
<dbReference type="RefSeq" id="XP_062635627.1">
    <property type="nucleotide sequence ID" value="XM_062781293.1"/>
</dbReference>
<dbReference type="InterPro" id="IPR016166">
    <property type="entry name" value="FAD-bd_PCMH"/>
</dbReference>
<evidence type="ECO:0000256" key="3">
    <source>
        <dbReference type="SAM" id="SignalP"/>
    </source>
</evidence>
<evidence type="ECO:0000256" key="2">
    <source>
        <dbReference type="ARBA" id="ARBA00023002"/>
    </source>
</evidence>
<keyword evidence="3" id="KW-0732">Signal</keyword>
<comment type="similarity">
    <text evidence="1">Belongs to the oxygen-dependent FAD-linked oxidoreductase family.</text>
</comment>
<evidence type="ECO:0000256" key="1">
    <source>
        <dbReference type="ARBA" id="ARBA00005466"/>
    </source>
</evidence>
<dbReference type="InterPro" id="IPR012951">
    <property type="entry name" value="BBE"/>
</dbReference>
<dbReference type="Proteomes" id="UP001302676">
    <property type="component" value="Unassembled WGS sequence"/>
</dbReference>
<dbReference type="InterPro" id="IPR006094">
    <property type="entry name" value="Oxid_FAD_bind_N"/>
</dbReference>
<dbReference type="GO" id="GO:0071949">
    <property type="term" value="F:FAD binding"/>
    <property type="evidence" value="ECO:0007669"/>
    <property type="project" value="InterPro"/>
</dbReference>
<name>A0AAN6V0N9_9PEZI</name>
<dbReference type="Gene3D" id="3.30.465.10">
    <property type="match status" value="2"/>
</dbReference>
<dbReference type="GeneID" id="87817906"/>
<feature type="chain" id="PRO_5042883891" description="FAD-binding PCMH-type domain-containing protein" evidence="3">
    <location>
        <begin position="23"/>
        <end position="585"/>
    </location>
</feature>
<reference evidence="5" key="2">
    <citation type="submission" date="2023-05" db="EMBL/GenBank/DDBJ databases">
        <authorList>
            <consortium name="Lawrence Berkeley National Laboratory"/>
            <person name="Steindorff A."/>
            <person name="Hensen N."/>
            <person name="Bonometti L."/>
            <person name="Westerberg I."/>
            <person name="Brannstrom I.O."/>
            <person name="Guillou S."/>
            <person name="Cros-Aarteil S."/>
            <person name="Calhoun S."/>
            <person name="Haridas S."/>
            <person name="Kuo A."/>
            <person name="Mondo S."/>
            <person name="Pangilinan J."/>
            <person name="Riley R."/>
            <person name="Labutti K."/>
            <person name="Andreopoulos B."/>
            <person name="Lipzen A."/>
            <person name="Chen C."/>
            <person name="Yanf M."/>
            <person name="Daum C."/>
            <person name="Ng V."/>
            <person name="Clum A."/>
            <person name="Ohm R."/>
            <person name="Martin F."/>
            <person name="Silar P."/>
            <person name="Natvig D."/>
            <person name="Lalanne C."/>
            <person name="Gautier V."/>
            <person name="Ament-Velasquez S.L."/>
            <person name="Kruys A."/>
            <person name="Hutchinson M.I."/>
            <person name="Powell A.J."/>
            <person name="Barry K."/>
            <person name="Miller A.N."/>
            <person name="Grigoriev I.V."/>
            <person name="Debuchy R."/>
            <person name="Gladieux P."/>
            <person name="Thoren M.H."/>
            <person name="Johannesson H."/>
        </authorList>
    </citation>
    <scope>NUCLEOTIDE SEQUENCE</scope>
    <source>
        <strain evidence="5">CBS 141.50</strain>
    </source>
</reference>
<comment type="caution">
    <text evidence="5">The sequence shown here is derived from an EMBL/GenBank/DDBJ whole genome shotgun (WGS) entry which is preliminary data.</text>
</comment>
<dbReference type="Pfam" id="PF08031">
    <property type="entry name" value="BBE"/>
    <property type="match status" value="1"/>
</dbReference>
<evidence type="ECO:0000313" key="5">
    <source>
        <dbReference type="EMBL" id="KAK4142256.1"/>
    </source>
</evidence>
<gene>
    <name evidence="5" type="ORF">C8A04DRAFT_30215</name>
</gene>
<dbReference type="PROSITE" id="PS51387">
    <property type="entry name" value="FAD_PCMH"/>
    <property type="match status" value="1"/>
</dbReference>
<dbReference type="SUPFAM" id="SSF56176">
    <property type="entry name" value="FAD-binding/transporter-associated domain-like"/>
    <property type="match status" value="1"/>
</dbReference>
<dbReference type="Pfam" id="PF01565">
    <property type="entry name" value="FAD_binding_4"/>
    <property type="match status" value="1"/>
</dbReference>
<dbReference type="InterPro" id="IPR036318">
    <property type="entry name" value="FAD-bd_PCMH-like_sf"/>
</dbReference>
<dbReference type="PANTHER" id="PTHR13878:SF91">
    <property type="entry name" value="FAD BINDING DOMAIN PROTEIN (AFU_ORTHOLOGUE AFUA_6G12070)-RELATED"/>
    <property type="match status" value="1"/>
</dbReference>
<keyword evidence="6" id="KW-1185">Reference proteome</keyword>
<dbReference type="EMBL" id="MU853600">
    <property type="protein sequence ID" value="KAK4142256.1"/>
    <property type="molecule type" value="Genomic_DNA"/>
</dbReference>
<dbReference type="GO" id="GO:0016491">
    <property type="term" value="F:oxidoreductase activity"/>
    <property type="evidence" value="ECO:0007669"/>
    <property type="project" value="UniProtKB-KW"/>
</dbReference>
<accession>A0AAN6V0N9</accession>
<proteinExistence type="inferred from homology"/>
<evidence type="ECO:0000259" key="4">
    <source>
        <dbReference type="PROSITE" id="PS51387"/>
    </source>
</evidence>
<reference evidence="5" key="1">
    <citation type="journal article" date="2023" name="Mol. Phylogenet. Evol.">
        <title>Genome-scale phylogeny and comparative genomics of the fungal order Sordariales.</title>
        <authorList>
            <person name="Hensen N."/>
            <person name="Bonometti L."/>
            <person name="Westerberg I."/>
            <person name="Brannstrom I.O."/>
            <person name="Guillou S."/>
            <person name="Cros-Aarteil S."/>
            <person name="Calhoun S."/>
            <person name="Haridas S."/>
            <person name="Kuo A."/>
            <person name="Mondo S."/>
            <person name="Pangilinan J."/>
            <person name="Riley R."/>
            <person name="LaButti K."/>
            <person name="Andreopoulos B."/>
            <person name="Lipzen A."/>
            <person name="Chen C."/>
            <person name="Yan M."/>
            <person name="Daum C."/>
            <person name="Ng V."/>
            <person name="Clum A."/>
            <person name="Steindorff A."/>
            <person name="Ohm R.A."/>
            <person name="Martin F."/>
            <person name="Silar P."/>
            <person name="Natvig D.O."/>
            <person name="Lalanne C."/>
            <person name="Gautier V."/>
            <person name="Ament-Velasquez S.L."/>
            <person name="Kruys A."/>
            <person name="Hutchinson M.I."/>
            <person name="Powell A.J."/>
            <person name="Barry K."/>
            <person name="Miller A.N."/>
            <person name="Grigoriev I.V."/>
            <person name="Debuchy R."/>
            <person name="Gladieux P."/>
            <person name="Hiltunen Thoren M."/>
            <person name="Johannesson H."/>
        </authorList>
    </citation>
    <scope>NUCLEOTIDE SEQUENCE</scope>
    <source>
        <strain evidence="5">CBS 141.50</strain>
    </source>
</reference>
<feature type="domain" description="FAD-binding PCMH-type" evidence="4">
    <location>
        <begin position="122"/>
        <end position="301"/>
    </location>
</feature>
<protein>
    <recommendedName>
        <fullName evidence="4">FAD-binding PCMH-type domain-containing protein</fullName>
    </recommendedName>
</protein>
<sequence length="585" mass="62199">MALSLVNIGLVVVGLIVGRVAAAVASPAPHQSTCRNIPGDARWPKSAEWDRLNATVDGRLIATVPIAQVCHDPTFSPEECAQVEGQWNAAIVMTTRPAEIMTPWFQNQSCVAFSDRSTPCDLGNYASYSIRVSNADDVVAGIGFARKNNIRLVVKNTGHDFFGKSTGKGALSLWTRNLQHKELVQHYNTSYYRGPAIKIGAGVNGKEAAEFAAQYGYRFVVGSCPTVGVAGGYTQGGGHSFLSGLYGLGADNVLEWEVVTPTGERLVATPTKNSNLYWALSGGGGGTYGVVISMTSRVFSDGQIALASLSFNTTTVGGDDPFWASVGVLLSQLQPLVDDHGAVAQVSMTHSIFSIFGLMVPGADTHDLANLLAPLLTALSQTNSALTSSAISLVITHNSTYAGLVAANVEAVTEAITLPPVIGGRFISRSNWANNATAILAALRSTMANERFVVALTALNTQSAARLAKPIAPNAAPPAFASVYLSLIVTSMWDWHRSWADAAPLQAEYLEVVRPTLEAVTPGAGAYGNEANWQQPRWQDVFYGSTYERLKGIKARYDPEGLLYGLTAVGSEKWAADGQGRLCRK</sequence>
<feature type="signal peptide" evidence="3">
    <location>
        <begin position="1"/>
        <end position="22"/>
    </location>
</feature>